<dbReference type="EMBL" id="JAGGLD010000002">
    <property type="protein sequence ID" value="MBP2000568.1"/>
    <property type="molecule type" value="Genomic_DNA"/>
</dbReference>
<evidence type="ECO:0000313" key="3">
    <source>
        <dbReference type="Proteomes" id="UP001519288"/>
    </source>
</evidence>
<evidence type="ECO:0000256" key="1">
    <source>
        <dbReference type="SAM" id="Phobius"/>
    </source>
</evidence>
<gene>
    <name evidence="2" type="ORF">J2Z69_001599</name>
</gene>
<feature type="transmembrane region" description="Helical" evidence="1">
    <location>
        <begin position="6"/>
        <end position="24"/>
    </location>
</feature>
<keyword evidence="1" id="KW-1133">Transmembrane helix</keyword>
<keyword evidence="3" id="KW-1185">Reference proteome</keyword>
<accession>A0ABS4JFT2</accession>
<protein>
    <submittedName>
        <fullName evidence="2">Uncharacterized protein</fullName>
    </submittedName>
</protein>
<comment type="caution">
    <text evidence="2">The sequence shown here is derived from an EMBL/GenBank/DDBJ whole genome shotgun (WGS) entry which is preliminary data.</text>
</comment>
<name>A0ABS4JFT2_9BACL</name>
<evidence type="ECO:0000313" key="2">
    <source>
        <dbReference type="EMBL" id="MBP2000568.1"/>
    </source>
</evidence>
<keyword evidence="1" id="KW-0812">Transmembrane</keyword>
<reference evidence="2 3" key="1">
    <citation type="submission" date="2021-03" db="EMBL/GenBank/DDBJ databases">
        <title>Genomic Encyclopedia of Type Strains, Phase IV (KMG-IV): sequencing the most valuable type-strain genomes for metagenomic binning, comparative biology and taxonomic classification.</title>
        <authorList>
            <person name="Goeker M."/>
        </authorList>
    </citation>
    <scope>NUCLEOTIDE SEQUENCE [LARGE SCALE GENOMIC DNA]</scope>
    <source>
        <strain evidence="2 3">DSM 26806</strain>
    </source>
</reference>
<dbReference type="Proteomes" id="UP001519288">
    <property type="component" value="Unassembled WGS sequence"/>
</dbReference>
<proteinExistence type="predicted"/>
<keyword evidence="1" id="KW-0472">Membrane</keyword>
<organism evidence="2 3">
    <name type="scientific">Paenibacillus shirakamiensis</name>
    <dbReference type="NCBI Taxonomy" id="1265935"/>
    <lineage>
        <taxon>Bacteria</taxon>
        <taxon>Bacillati</taxon>
        <taxon>Bacillota</taxon>
        <taxon>Bacilli</taxon>
        <taxon>Bacillales</taxon>
        <taxon>Paenibacillaceae</taxon>
        <taxon>Paenibacillus</taxon>
    </lineage>
</organism>
<sequence>MEARHMSAELLIQLLVLIIMIIGLDHHGKDS</sequence>